<dbReference type="Pfam" id="PF00326">
    <property type="entry name" value="Peptidase_S9"/>
    <property type="match status" value="1"/>
</dbReference>
<dbReference type="SUPFAM" id="SSF53474">
    <property type="entry name" value="alpha/beta-Hydrolases"/>
    <property type="match status" value="1"/>
</dbReference>
<dbReference type="KEGG" id="acad:UA74_23940"/>
<organism evidence="4 5">
    <name type="scientific">Actinoalloteichus fjordicus</name>
    <dbReference type="NCBI Taxonomy" id="1612552"/>
    <lineage>
        <taxon>Bacteria</taxon>
        <taxon>Bacillati</taxon>
        <taxon>Actinomycetota</taxon>
        <taxon>Actinomycetes</taxon>
        <taxon>Pseudonocardiales</taxon>
        <taxon>Pseudonocardiaceae</taxon>
        <taxon>Actinoalloteichus</taxon>
    </lineage>
</organism>
<dbReference type="Gene3D" id="3.40.50.1820">
    <property type="entry name" value="alpha/beta hydrolase"/>
    <property type="match status" value="1"/>
</dbReference>
<dbReference type="InterPro" id="IPR001375">
    <property type="entry name" value="Peptidase_S9_cat"/>
</dbReference>
<evidence type="ECO:0000256" key="1">
    <source>
        <dbReference type="ARBA" id="ARBA00022729"/>
    </source>
</evidence>
<reference evidence="5" key="1">
    <citation type="submission" date="2016-06" db="EMBL/GenBank/DDBJ databases">
        <title>Complete genome sequence of Actinoalloteichus fjordicus DSM 46855 (=ADI127-17), type strain of the new species Actinoalloteichus fjordicus.</title>
        <authorList>
            <person name="Ruckert C."/>
            <person name="Nouioui I."/>
            <person name="Willmese J."/>
            <person name="van Wezel G."/>
            <person name="Klenk H.-P."/>
            <person name="Kalinowski J."/>
            <person name="Zotchev S.B."/>
        </authorList>
    </citation>
    <scope>NUCLEOTIDE SEQUENCE [LARGE SCALE GENOMIC DNA]</scope>
    <source>
        <strain evidence="5">ADI127-7</strain>
    </source>
</reference>
<keyword evidence="4" id="KW-0031">Aminopeptidase</keyword>
<dbReference type="Gene3D" id="2.120.10.30">
    <property type="entry name" value="TolB, C-terminal domain"/>
    <property type="match status" value="2"/>
</dbReference>
<dbReference type="GO" id="GO:0004177">
    <property type="term" value="F:aminopeptidase activity"/>
    <property type="evidence" value="ECO:0007669"/>
    <property type="project" value="UniProtKB-KW"/>
</dbReference>
<keyword evidence="4" id="KW-0645">Protease</keyword>
<keyword evidence="1" id="KW-0732">Signal</keyword>
<dbReference type="InterPro" id="IPR029058">
    <property type="entry name" value="AB_hydrolase_fold"/>
</dbReference>
<accession>A0AAC9PUC1</accession>
<dbReference type="Proteomes" id="UP000185511">
    <property type="component" value="Chromosome"/>
</dbReference>
<keyword evidence="2" id="KW-0378">Hydrolase</keyword>
<dbReference type="SUPFAM" id="SSF82171">
    <property type="entry name" value="DPP6 N-terminal domain-like"/>
    <property type="match status" value="1"/>
</dbReference>
<gene>
    <name evidence="4" type="ORF">UA74_23940</name>
</gene>
<dbReference type="AlphaFoldDB" id="A0AAC9PUC1"/>
<dbReference type="GO" id="GO:0006508">
    <property type="term" value="P:proteolysis"/>
    <property type="evidence" value="ECO:0007669"/>
    <property type="project" value="InterPro"/>
</dbReference>
<proteinExistence type="predicted"/>
<dbReference type="PANTHER" id="PTHR42776:SF13">
    <property type="entry name" value="DIPEPTIDYL-PEPTIDASE 5"/>
    <property type="match status" value="1"/>
</dbReference>
<dbReference type="InterPro" id="IPR011042">
    <property type="entry name" value="6-blade_b-propeller_TolB-like"/>
</dbReference>
<sequence length="692" mass="75441">MLRKRVTTDPGRNERPDTPFADLDDYLDLPRLAGLRLAPDGSRLVVGVTTVNSARTRHVSAVWEVDPTGVRPARRLTRSAQGESAAGFTPSGELLFLSTRPGPDDDEPASAAALWRLPGDGDAHVVAAPPGGAHDVVVTPAGTVLFGSSVMPSAADLAQDAQIRALRKDTTVSVILHEEFPIRHWDHHLGPDRNRLIIADGREDLADADGRWPLRDLTGHVGRALGDDVVWDITPDGRTVVTGWAVAEPRASQRYTLVAIDVETGERRTLADDADFEYESPLISPDGRHIAVVVHRRSTPERPYELALGVLPVEGGPLRMLGEDWDRWPRSAQWTPDGTALIVVADDDGRAPLWRLDATTGTPTRLTDDGSYTDLQVSPDGQWVYALRSAVDSPPTVVRVPLPGGRTVEPLPGPAEALGKVAPLPGTVTEVVTTAADGTRLRAWLSLPTGASEATPAPLLLWIHGGPVMSSNSWSWRWNPWIAAAQGYAVLQPDPALSTGYGLDFIRRGWNEWGGRPYTDLMAATDAAVQRSDIDSDRIAAMGGSFGGYMANWVAGHTDRFAAIVTHASDWMLKDANEVGDIAYEFVREMTPETADANSPHHFVDAITTPMLVIHGDKDYRAVVGESLRLFRDLLVHSTSGDTPNPHKFLYYPDENHWILTPNHAKAWYATVFAFLDQHVHGREWVRPTLLG</sequence>
<evidence type="ECO:0000313" key="4">
    <source>
        <dbReference type="EMBL" id="APU16806.1"/>
    </source>
</evidence>
<dbReference type="EMBL" id="CP016076">
    <property type="protein sequence ID" value="APU16806.1"/>
    <property type="molecule type" value="Genomic_DNA"/>
</dbReference>
<evidence type="ECO:0000256" key="2">
    <source>
        <dbReference type="ARBA" id="ARBA00022801"/>
    </source>
</evidence>
<keyword evidence="5" id="KW-1185">Reference proteome</keyword>
<dbReference type="PANTHER" id="PTHR42776">
    <property type="entry name" value="SERINE PEPTIDASE S9 FAMILY MEMBER"/>
    <property type="match status" value="1"/>
</dbReference>
<feature type="domain" description="Peptidase S9 prolyl oligopeptidase catalytic" evidence="3">
    <location>
        <begin position="474"/>
        <end position="681"/>
    </location>
</feature>
<dbReference type="GO" id="GO:0004252">
    <property type="term" value="F:serine-type endopeptidase activity"/>
    <property type="evidence" value="ECO:0007669"/>
    <property type="project" value="TreeGrafter"/>
</dbReference>
<evidence type="ECO:0000259" key="3">
    <source>
        <dbReference type="Pfam" id="PF00326"/>
    </source>
</evidence>
<protein>
    <submittedName>
        <fullName evidence="4">Dipeptidyl aminopeptidase/acylaminoacyl peptidase</fullName>
    </submittedName>
</protein>
<evidence type="ECO:0000313" key="5">
    <source>
        <dbReference type="Proteomes" id="UP000185511"/>
    </source>
</evidence>
<name>A0AAC9PUC1_9PSEU</name>